<evidence type="ECO:0000313" key="4">
    <source>
        <dbReference type="Proteomes" id="UP001597296"/>
    </source>
</evidence>
<dbReference type="Gene3D" id="2.160.10.10">
    <property type="entry name" value="Hexapeptide repeat proteins"/>
    <property type="match status" value="1"/>
</dbReference>
<dbReference type="InterPro" id="IPR041561">
    <property type="entry name" value="PglD_N"/>
</dbReference>
<dbReference type="NCBIfam" id="TIGR03570">
    <property type="entry name" value="NeuD_NnaD"/>
    <property type="match status" value="1"/>
</dbReference>
<dbReference type="InterPro" id="IPR020019">
    <property type="entry name" value="AcTrfase_PglD-like"/>
</dbReference>
<evidence type="ECO:0000259" key="2">
    <source>
        <dbReference type="Pfam" id="PF17836"/>
    </source>
</evidence>
<dbReference type="CDD" id="cd03360">
    <property type="entry name" value="LbH_AT_putative"/>
    <property type="match status" value="1"/>
</dbReference>
<name>A0ABW5CFB2_9PROT</name>
<proteinExistence type="inferred from homology"/>
<evidence type="ECO:0000313" key="3">
    <source>
        <dbReference type="EMBL" id="MFD2235488.1"/>
    </source>
</evidence>
<evidence type="ECO:0000256" key="1">
    <source>
        <dbReference type="ARBA" id="ARBA00007274"/>
    </source>
</evidence>
<organism evidence="3 4">
    <name type="scientific">Phaeospirillum tilakii</name>
    <dbReference type="NCBI Taxonomy" id="741673"/>
    <lineage>
        <taxon>Bacteria</taxon>
        <taxon>Pseudomonadati</taxon>
        <taxon>Pseudomonadota</taxon>
        <taxon>Alphaproteobacteria</taxon>
        <taxon>Rhodospirillales</taxon>
        <taxon>Rhodospirillaceae</taxon>
        <taxon>Phaeospirillum</taxon>
    </lineage>
</organism>
<dbReference type="InterPro" id="IPR050179">
    <property type="entry name" value="Trans_hexapeptide_repeat"/>
</dbReference>
<dbReference type="PANTHER" id="PTHR43300:SF7">
    <property type="entry name" value="UDP-N-ACETYLBACILLOSAMINE N-ACETYLTRANSFERASE"/>
    <property type="match status" value="1"/>
</dbReference>
<dbReference type="Pfam" id="PF00132">
    <property type="entry name" value="Hexapep"/>
    <property type="match status" value="1"/>
</dbReference>
<dbReference type="EMBL" id="JBHUIY010000049">
    <property type="protein sequence ID" value="MFD2235488.1"/>
    <property type="molecule type" value="Genomic_DNA"/>
</dbReference>
<dbReference type="InterPro" id="IPR001451">
    <property type="entry name" value="Hexapep"/>
</dbReference>
<sequence length="213" mass="21407">MTLIIVGAGQTGRLFLEVIRRRGEVACVGFLDADPALHGREIDGVPVLGGDDLLAAAPAGADAVAIAVGNLRLRRLLFRRACDLGYHLPPIIDPSANLASSVRLGAGVFVSMGSTLLNATAIGDLTLIGTGVNVLHDTVLGANCLIGGGATIGAEVTMEEDVFVGVGAVLASGRKRIGAGSRIGAGAVVIGDVPAGAFLLGNPARVIGKANEE</sequence>
<dbReference type="InterPro" id="IPR011004">
    <property type="entry name" value="Trimer_LpxA-like_sf"/>
</dbReference>
<dbReference type="Pfam" id="PF17836">
    <property type="entry name" value="PglD_N"/>
    <property type="match status" value="1"/>
</dbReference>
<keyword evidence="4" id="KW-1185">Reference proteome</keyword>
<feature type="domain" description="PglD N-terminal" evidence="2">
    <location>
        <begin position="3"/>
        <end position="80"/>
    </location>
</feature>
<dbReference type="SUPFAM" id="SSF51161">
    <property type="entry name" value="Trimeric LpxA-like enzymes"/>
    <property type="match status" value="1"/>
</dbReference>
<dbReference type="RefSeq" id="WP_377318717.1">
    <property type="nucleotide sequence ID" value="NZ_JBHUIY010000049.1"/>
</dbReference>
<dbReference type="Gene3D" id="3.40.50.20">
    <property type="match status" value="1"/>
</dbReference>
<comment type="similarity">
    <text evidence="1">Belongs to the transferase hexapeptide repeat family.</text>
</comment>
<comment type="caution">
    <text evidence="3">The sequence shown here is derived from an EMBL/GenBank/DDBJ whole genome shotgun (WGS) entry which is preliminary data.</text>
</comment>
<accession>A0ABW5CFB2</accession>
<dbReference type="Proteomes" id="UP001597296">
    <property type="component" value="Unassembled WGS sequence"/>
</dbReference>
<dbReference type="PANTHER" id="PTHR43300">
    <property type="entry name" value="ACETYLTRANSFERASE"/>
    <property type="match status" value="1"/>
</dbReference>
<reference evidence="4" key="1">
    <citation type="journal article" date="2019" name="Int. J. Syst. Evol. Microbiol.">
        <title>The Global Catalogue of Microorganisms (GCM) 10K type strain sequencing project: providing services to taxonomists for standard genome sequencing and annotation.</title>
        <authorList>
            <consortium name="The Broad Institute Genomics Platform"/>
            <consortium name="The Broad Institute Genome Sequencing Center for Infectious Disease"/>
            <person name="Wu L."/>
            <person name="Ma J."/>
        </authorList>
    </citation>
    <scope>NUCLEOTIDE SEQUENCE [LARGE SCALE GENOMIC DNA]</scope>
    <source>
        <strain evidence="4">KCTC 15012</strain>
    </source>
</reference>
<gene>
    <name evidence="3" type="ORF">ACFSNB_16920</name>
</gene>
<protein>
    <submittedName>
        <fullName evidence="3">NeuD/PglB/VioB family sugar acetyltransferase</fullName>
    </submittedName>
</protein>